<comment type="caution">
    <text evidence="1">The sequence shown here is derived from an EMBL/GenBank/DDBJ whole genome shotgun (WGS) entry which is preliminary data.</text>
</comment>
<organism evidence="1 2">
    <name type="scientific">Phoxinus phoxinus</name>
    <name type="common">Eurasian minnow</name>
    <dbReference type="NCBI Taxonomy" id="58324"/>
    <lineage>
        <taxon>Eukaryota</taxon>
        <taxon>Metazoa</taxon>
        <taxon>Chordata</taxon>
        <taxon>Craniata</taxon>
        <taxon>Vertebrata</taxon>
        <taxon>Euteleostomi</taxon>
        <taxon>Actinopterygii</taxon>
        <taxon>Neopterygii</taxon>
        <taxon>Teleostei</taxon>
        <taxon>Ostariophysi</taxon>
        <taxon>Cypriniformes</taxon>
        <taxon>Leuciscidae</taxon>
        <taxon>Phoxininae</taxon>
        <taxon>Phoxinus</taxon>
    </lineage>
</organism>
<dbReference type="AlphaFoldDB" id="A0AAN9DMR6"/>
<evidence type="ECO:0000313" key="1">
    <source>
        <dbReference type="EMBL" id="KAK7174090.1"/>
    </source>
</evidence>
<protein>
    <submittedName>
        <fullName evidence="1">Uncharacterized protein</fullName>
    </submittedName>
</protein>
<dbReference type="Proteomes" id="UP001364617">
    <property type="component" value="Unassembled WGS sequence"/>
</dbReference>
<keyword evidence="2" id="KW-1185">Reference proteome</keyword>
<name>A0AAN9DMR6_9TELE</name>
<proteinExistence type="predicted"/>
<gene>
    <name evidence="1" type="ORF">R3I93_001307</name>
</gene>
<reference evidence="1 2" key="1">
    <citation type="submission" date="2024-02" db="EMBL/GenBank/DDBJ databases">
        <title>Chromosome-level genome assembly of the Eurasian Minnow (Phoxinus phoxinus).</title>
        <authorList>
            <person name="Oriowo T.O."/>
            <person name="Martin S."/>
            <person name="Stange M."/>
            <person name="Chrysostomakis Y."/>
            <person name="Brown T."/>
            <person name="Winkler S."/>
            <person name="Kukowka S."/>
            <person name="Myers E.W."/>
            <person name="Bohne A."/>
        </authorList>
    </citation>
    <scope>NUCLEOTIDE SEQUENCE [LARGE SCALE GENOMIC DNA]</scope>
    <source>
        <strain evidence="1">ZFMK-TIS-60720</strain>
        <tissue evidence="1">Whole Organism</tissue>
    </source>
</reference>
<evidence type="ECO:0000313" key="2">
    <source>
        <dbReference type="Proteomes" id="UP001364617"/>
    </source>
</evidence>
<accession>A0AAN9DMR6</accession>
<sequence>MSGPRSWRLSSVRGFKMELMFRCSLRMSDGNTTGLDRSVEISGYDTALGCVDAGCSDCRYWITVLSCAMFPSEGSVHWL</sequence>
<dbReference type="EMBL" id="JAYKXH010000002">
    <property type="protein sequence ID" value="KAK7174090.1"/>
    <property type="molecule type" value="Genomic_DNA"/>
</dbReference>